<evidence type="ECO:0000313" key="14">
    <source>
        <dbReference type="EMBL" id="BAO81757.1"/>
    </source>
</evidence>
<feature type="domain" description="Acyl-CoA dehydrogenase/oxidase N-terminal" evidence="12">
    <location>
        <begin position="82"/>
        <end position="160"/>
    </location>
</feature>
<keyword evidence="15" id="KW-1185">Reference proteome</keyword>
<dbReference type="KEGG" id="cbaa:SRAA_1903"/>
<keyword evidence="3" id="KW-0285">Flavoprotein</keyword>
<dbReference type="PANTHER" id="PTHR42803:SF1">
    <property type="entry name" value="BROAD-SPECIFICITY LINEAR ACYL-COA DEHYDROGENASE FADE5"/>
    <property type="match status" value="1"/>
</dbReference>
<dbReference type="SUPFAM" id="SSF47203">
    <property type="entry name" value="Acyl-CoA dehydrogenase C-terminal domain-like"/>
    <property type="match status" value="1"/>
</dbReference>
<dbReference type="Pfam" id="PF02771">
    <property type="entry name" value="Acyl-CoA_dh_N"/>
    <property type="match status" value="1"/>
</dbReference>
<evidence type="ECO:0000256" key="7">
    <source>
        <dbReference type="ARBA" id="ARBA00058683"/>
    </source>
</evidence>
<dbReference type="InterPro" id="IPR037069">
    <property type="entry name" value="AcylCoA_DH/ox_N_sf"/>
</dbReference>
<dbReference type="SUPFAM" id="SSF56645">
    <property type="entry name" value="Acyl-CoA dehydrogenase NM domain-like"/>
    <property type="match status" value="1"/>
</dbReference>
<dbReference type="InterPro" id="IPR052166">
    <property type="entry name" value="Diverse_Acyl-CoA_DH"/>
</dbReference>
<dbReference type="InterPro" id="IPR009075">
    <property type="entry name" value="AcylCo_DH/oxidase_C"/>
</dbReference>
<evidence type="ECO:0000256" key="5">
    <source>
        <dbReference type="ARBA" id="ARBA00023002"/>
    </source>
</evidence>
<evidence type="ECO:0000259" key="13">
    <source>
        <dbReference type="Pfam" id="PF12806"/>
    </source>
</evidence>
<dbReference type="InterPro" id="IPR046373">
    <property type="entry name" value="Acyl-CoA_Oxase/DH_mid-dom_sf"/>
</dbReference>
<dbReference type="Gene3D" id="1.10.540.10">
    <property type="entry name" value="Acyl-CoA dehydrogenase/oxidase, N-terminal domain"/>
    <property type="match status" value="1"/>
</dbReference>
<evidence type="ECO:0000259" key="10">
    <source>
        <dbReference type="Pfam" id="PF00441"/>
    </source>
</evidence>
<dbReference type="InterPro" id="IPR036250">
    <property type="entry name" value="AcylCo_DH-like_C"/>
</dbReference>
<gene>
    <name evidence="14" type="ORF">SRAA_1903</name>
</gene>
<dbReference type="Pfam" id="PF12806">
    <property type="entry name" value="Acyl-CoA_dh_C"/>
    <property type="match status" value="1"/>
</dbReference>
<protein>
    <recommendedName>
        <fullName evidence="9">3-methylmercaptopropionyl-CoA dehydrogenase</fullName>
        <ecNumber evidence="8">1.3.99.41</ecNumber>
    </recommendedName>
</protein>
<evidence type="ECO:0000256" key="2">
    <source>
        <dbReference type="ARBA" id="ARBA00009347"/>
    </source>
</evidence>
<keyword evidence="4" id="KW-0274">FAD</keyword>
<comment type="function">
    <text evidence="7">Involved in the assimilation of dimethylsulphoniopropionate (DMSP), an important compound in the fixation of carbon in marine phytoplankton, by mediating the conversion of 3-(methylthio)propanoyl-CoA (MMPA-CoA) to 3-(methylthio)acryloyl-CoA (MTA-CoA).</text>
</comment>
<dbReference type="Pfam" id="PF02770">
    <property type="entry name" value="Acyl-CoA_dh_M"/>
    <property type="match status" value="1"/>
</dbReference>
<dbReference type="GO" id="GO:0050660">
    <property type="term" value="F:flavin adenine dinucleotide binding"/>
    <property type="evidence" value="ECO:0007669"/>
    <property type="project" value="InterPro"/>
</dbReference>
<feature type="domain" description="Acyl-CoA oxidase/dehydrogenase middle" evidence="11">
    <location>
        <begin position="165"/>
        <end position="273"/>
    </location>
</feature>
<dbReference type="PANTHER" id="PTHR42803">
    <property type="entry name" value="ACYL-COA DEHYDROGENASE"/>
    <property type="match status" value="1"/>
</dbReference>
<proteinExistence type="inferred from homology"/>
<comment type="cofactor">
    <cofactor evidence="1">
        <name>FAD</name>
        <dbReference type="ChEBI" id="CHEBI:57692"/>
    </cofactor>
</comment>
<evidence type="ECO:0000259" key="11">
    <source>
        <dbReference type="Pfam" id="PF02770"/>
    </source>
</evidence>
<organism evidence="14 15">
    <name type="scientific">Serpentinimonas raichei</name>
    <dbReference type="NCBI Taxonomy" id="1458425"/>
    <lineage>
        <taxon>Bacteria</taxon>
        <taxon>Pseudomonadati</taxon>
        <taxon>Pseudomonadota</taxon>
        <taxon>Betaproteobacteria</taxon>
        <taxon>Burkholderiales</taxon>
        <taxon>Comamonadaceae</taxon>
        <taxon>Serpentinimonas</taxon>
    </lineage>
</organism>
<dbReference type="Gene3D" id="2.40.110.10">
    <property type="entry name" value="Butyryl-CoA Dehydrogenase, subunit A, domain 2"/>
    <property type="match status" value="1"/>
</dbReference>
<evidence type="ECO:0000256" key="6">
    <source>
        <dbReference type="ARBA" id="ARBA00051388"/>
    </source>
</evidence>
<dbReference type="Proteomes" id="UP000067461">
    <property type="component" value="Chromosome"/>
</dbReference>
<name>A0A060NJK4_9BURK</name>
<dbReference type="HOGENOM" id="CLU_018204_12_2_4"/>
<evidence type="ECO:0000259" key="12">
    <source>
        <dbReference type="Pfam" id="PF02771"/>
    </source>
</evidence>
<evidence type="ECO:0000256" key="3">
    <source>
        <dbReference type="ARBA" id="ARBA00022630"/>
    </source>
</evidence>
<evidence type="ECO:0000313" key="15">
    <source>
        <dbReference type="Proteomes" id="UP000067461"/>
    </source>
</evidence>
<dbReference type="EC" id="1.3.99.41" evidence="8"/>
<dbReference type="InterPro" id="IPR009100">
    <property type="entry name" value="AcylCoA_DH/oxidase_NM_dom_sf"/>
</dbReference>
<dbReference type="AlphaFoldDB" id="A0A060NJK4"/>
<comment type="catalytic activity">
    <reaction evidence="6">
        <text>3-(methylsulfanyl)propanoyl-CoA + oxidized [electron-transfer flavoprotein] + H(+) = 3-(methylsulfanyl)acryloyl-CoA + reduced [electron-transfer flavoprotein]</text>
        <dbReference type="Rhea" id="RHEA:52612"/>
        <dbReference type="Rhea" id="RHEA-COMP:10685"/>
        <dbReference type="Rhea" id="RHEA-COMP:10686"/>
        <dbReference type="ChEBI" id="CHEBI:15378"/>
        <dbReference type="ChEBI" id="CHEBI:57692"/>
        <dbReference type="ChEBI" id="CHEBI:58307"/>
        <dbReference type="ChEBI" id="CHEBI:82815"/>
        <dbReference type="ChEBI" id="CHEBI:84994"/>
        <dbReference type="EC" id="1.3.99.41"/>
    </reaction>
    <physiologicalReaction direction="left-to-right" evidence="6">
        <dbReference type="Rhea" id="RHEA:52613"/>
    </physiologicalReaction>
</comment>
<dbReference type="Gene3D" id="1.20.140.10">
    <property type="entry name" value="Butyryl-CoA Dehydrogenase, subunit A, domain 3"/>
    <property type="match status" value="1"/>
</dbReference>
<dbReference type="InterPro" id="IPR006091">
    <property type="entry name" value="Acyl-CoA_Oxase/DH_mid-dom"/>
</dbReference>
<reference evidence="14 15" key="1">
    <citation type="journal article" date="2014" name="Nat. Commun.">
        <title>Physiological and genomic features of highly alkaliphilic hydrogen-utilizing Betaproteobacteria from a continental serpentinizing site.</title>
        <authorList>
            <person name="Suzuki S."/>
            <person name="Kuenen J.G."/>
            <person name="Schipper K."/>
            <person name="van der Velde S."/>
            <person name="Ishii S."/>
            <person name="Wu A."/>
            <person name="Sorokin D.Y."/>
            <person name="Tenney A."/>
            <person name="Meng X.Y."/>
            <person name="Morrill P.L."/>
            <person name="Kamagata Y."/>
            <person name="Muyzer G."/>
            <person name="Nealson K.H."/>
        </authorList>
    </citation>
    <scope>NUCLEOTIDE SEQUENCE [LARGE SCALE GENOMIC DNA]</scope>
    <source>
        <strain evidence="14 15">A1</strain>
    </source>
</reference>
<dbReference type="EMBL" id="AP014568">
    <property type="protein sequence ID" value="BAO81757.1"/>
    <property type="molecule type" value="Genomic_DNA"/>
</dbReference>
<dbReference type="RefSeq" id="WP_045532358.1">
    <property type="nucleotide sequence ID" value="NZ_AP014568.1"/>
</dbReference>
<evidence type="ECO:0000256" key="8">
    <source>
        <dbReference type="ARBA" id="ARBA00066694"/>
    </source>
</evidence>
<comment type="similarity">
    <text evidence="2">Belongs to the acyl-CoA dehydrogenase family.</text>
</comment>
<evidence type="ECO:0000256" key="9">
    <source>
        <dbReference type="ARBA" id="ARBA00069043"/>
    </source>
</evidence>
<sequence>MPAYTPPLRDMQFVLHEVLHAVDALKACPAHADADIETLNAVLEEGGKFAAEVAFPLNISGDHEGCTLDKATHEVQAPSGFKAAYQQYVAGGWPALSCDPEYGGQGLPFVVNQCFYEMLNSANQAWTMYPGLSHGAYECLHAHGTPEQKKTYLAKLVSGEWTGTMCLTEPHCGTDLGMLRSKAEPQADGSYKITGQKIFISAGEHDLTENILHLVLARLPDAPAGSKGISLFLVPKYHVQADGSLGARNPIFCSGLEHKMGIHGNATAQLMLDGAIGTLVGQPNKGLQAMFVMMNAARLGVGNQSLGLTEVAYQNALAYAKDRIQMRSLSGVKAKDKPADPIIVHPDVRKMLLTAKAYAEGGRALMTYSALLLDQEINHPDEKVRKDSAELLALLTPIAKAFVSDNAWTATTMCQQVFGGHGYIKEWGMEQYVRDARINMIYEGTNTVQSLDLLGRKVLGNNGASLKKFGKLVAALVEQEGVNEKMAEFINPLAYLGEQMNKFTTEIGFKGMQNPDEVGAAAVDYLRVAGHLVYAYFFARMASVALKQIATGSQDPFYTAKLQTARFYFAKLLPETAMLMRTARAGSASLMDTEAALA</sequence>
<dbReference type="GO" id="GO:0016627">
    <property type="term" value="F:oxidoreductase activity, acting on the CH-CH group of donors"/>
    <property type="evidence" value="ECO:0007669"/>
    <property type="project" value="InterPro"/>
</dbReference>
<dbReference type="FunFam" id="2.40.110.10:FF:000031">
    <property type="entry name" value="Acyl-CoA dehydrogenase, putative"/>
    <property type="match status" value="1"/>
</dbReference>
<dbReference type="InterPro" id="IPR025878">
    <property type="entry name" value="Acyl-CoA_dh-like_C_dom"/>
</dbReference>
<dbReference type="OrthoDB" id="9764895at2"/>
<keyword evidence="5" id="KW-0560">Oxidoreductase</keyword>
<evidence type="ECO:0000256" key="1">
    <source>
        <dbReference type="ARBA" id="ARBA00001974"/>
    </source>
</evidence>
<feature type="domain" description="Acetyl-CoA dehydrogenase-like C-terminal" evidence="13">
    <location>
        <begin position="472"/>
        <end position="593"/>
    </location>
</feature>
<dbReference type="Pfam" id="PF00441">
    <property type="entry name" value="Acyl-CoA_dh_1"/>
    <property type="match status" value="1"/>
</dbReference>
<accession>A0A060NJK4</accession>
<dbReference type="STRING" id="1458425.SRAA_1903"/>
<dbReference type="InterPro" id="IPR013786">
    <property type="entry name" value="AcylCoA_DH/ox_N"/>
</dbReference>
<evidence type="ECO:0000256" key="4">
    <source>
        <dbReference type="ARBA" id="ARBA00022827"/>
    </source>
</evidence>
<feature type="domain" description="Acyl-CoA dehydrogenase/oxidase C-terminal" evidence="10">
    <location>
        <begin position="284"/>
        <end position="451"/>
    </location>
</feature>